<evidence type="ECO:0000256" key="7">
    <source>
        <dbReference type="SAM" id="Phobius"/>
    </source>
</evidence>
<comment type="caution">
    <text evidence="8">The sequence shown here is derived from an EMBL/GenBank/DDBJ whole genome shotgun (WGS) entry which is preliminary data.</text>
</comment>
<evidence type="ECO:0000256" key="3">
    <source>
        <dbReference type="ARBA" id="ARBA00022692"/>
    </source>
</evidence>
<dbReference type="EMBL" id="SOYY01000024">
    <property type="protein sequence ID" value="KAA0702738.1"/>
    <property type="molecule type" value="Genomic_DNA"/>
</dbReference>
<evidence type="ECO:0000256" key="6">
    <source>
        <dbReference type="SAM" id="MobiDB-lite"/>
    </source>
</evidence>
<feature type="compositionally biased region" description="Low complexity" evidence="6">
    <location>
        <begin position="46"/>
        <end position="57"/>
    </location>
</feature>
<evidence type="ECO:0000313" key="9">
    <source>
        <dbReference type="Proteomes" id="UP000324632"/>
    </source>
</evidence>
<sequence length="180" mass="19558">MDPSKYPNEPPANWNTSEKSDVTQPAPPPYQQGYPYAGYPPPGSYPNPSGYPAMQYGAPGGQPIPQAQYGQGPYPGQPPITIQPTVSINPTPLARPLPDYLGYSIFTLLCCCFPIGVAALIYSIFTQNANVSGHQEIAEKNSRMARILNHTSLGIGLAFFVLCIIYILITTIHFKEQTSP</sequence>
<keyword evidence="3 7" id="KW-0812">Transmembrane</keyword>
<keyword evidence="5 7" id="KW-0472">Membrane</keyword>
<evidence type="ECO:0000256" key="4">
    <source>
        <dbReference type="ARBA" id="ARBA00022989"/>
    </source>
</evidence>
<feature type="region of interest" description="Disordered" evidence="6">
    <location>
        <begin position="1"/>
        <end position="57"/>
    </location>
</feature>
<dbReference type="PANTHER" id="PTHR14948">
    <property type="entry name" value="NG5"/>
    <property type="match status" value="1"/>
</dbReference>
<accession>A0A5A9N0M1</accession>
<dbReference type="Proteomes" id="UP000324632">
    <property type="component" value="Chromosome 24"/>
</dbReference>
<comment type="subcellular location">
    <subcellularLocation>
        <location evidence="1">Membrane</location>
    </subcellularLocation>
</comment>
<keyword evidence="4 7" id="KW-1133">Transmembrane helix</keyword>
<dbReference type="Pfam" id="PF04505">
    <property type="entry name" value="CD225"/>
    <property type="match status" value="1"/>
</dbReference>
<keyword evidence="9" id="KW-1185">Reference proteome</keyword>
<evidence type="ECO:0000256" key="1">
    <source>
        <dbReference type="ARBA" id="ARBA00004370"/>
    </source>
</evidence>
<dbReference type="GO" id="GO:0016020">
    <property type="term" value="C:membrane"/>
    <property type="evidence" value="ECO:0007669"/>
    <property type="project" value="UniProtKB-SubCell"/>
</dbReference>
<proteinExistence type="inferred from homology"/>
<evidence type="ECO:0000256" key="5">
    <source>
        <dbReference type="ARBA" id="ARBA00023136"/>
    </source>
</evidence>
<name>A0A5A9N0M1_9TELE</name>
<reference evidence="8 9" key="1">
    <citation type="journal article" date="2019" name="Mol. Ecol. Resour.">
        <title>Chromosome-level genome assembly of Triplophysa tibetana, a fish adapted to the harsh high-altitude environment of the Tibetan Plateau.</title>
        <authorList>
            <person name="Yang X."/>
            <person name="Liu H."/>
            <person name="Ma Z."/>
            <person name="Zou Y."/>
            <person name="Zou M."/>
            <person name="Mao Y."/>
            <person name="Li X."/>
            <person name="Wang H."/>
            <person name="Chen T."/>
            <person name="Wang W."/>
            <person name="Yang R."/>
        </authorList>
    </citation>
    <scope>NUCLEOTIDE SEQUENCE [LARGE SCALE GENOMIC DNA]</scope>
    <source>
        <strain evidence="8">TTIB1903HZAU</strain>
        <tissue evidence="8">Muscle</tissue>
    </source>
</reference>
<dbReference type="InterPro" id="IPR007593">
    <property type="entry name" value="CD225/Dispanin_fam"/>
</dbReference>
<dbReference type="PANTHER" id="PTHR14948:SF46">
    <property type="entry name" value="DISPANIN SUBFAMILY A MEMBER 2B-LIKE-RELATED"/>
    <property type="match status" value="1"/>
</dbReference>
<organism evidence="8 9">
    <name type="scientific">Triplophysa tibetana</name>
    <dbReference type="NCBI Taxonomy" id="1572043"/>
    <lineage>
        <taxon>Eukaryota</taxon>
        <taxon>Metazoa</taxon>
        <taxon>Chordata</taxon>
        <taxon>Craniata</taxon>
        <taxon>Vertebrata</taxon>
        <taxon>Euteleostomi</taxon>
        <taxon>Actinopterygii</taxon>
        <taxon>Neopterygii</taxon>
        <taxon>Teleostei</taxon>
        <taxon>Ostariophysi</taxon>
        <taxon>Cypriniformes</taxon>
        <taxon>Nemacheilidae</taxon>
        <taxon>Triplophysa</taxon>
    </lineage>
</organism>
<gene>
    <name evidence="8" type="ORF">E1301_Tti011176</name>
</gene>
<evidence type="ECO:0008006" key="10">
    <source>
        <dbReference type="Google" id="ProtNLM"/>
    </source>
</evidence>
<protein>
    <recommendedName>
        <fullName evidence="10">Synapse differentiation-inducing gene protein 1-like</fullName>
    </recommendedName>
</protein>
<evidence type="ECO:0000256" key="2">
    <source>
        <dbReference type="ARBA" id="ARBA00006843"/>
    </source>
</evidence>
<comment type="similarity">
    <text evidence="2">Belongs to the CD225/Dispanin family.</text>
</comment>
<dbReference type="InterPro" id="IPR051423">
    <property type="entry name" value="CD225/Dispanin"/>
</dbReference>
<feature type="transmembrane region" description="Helical" evidence="7">
    <location>
        <begin position="153"/>
        <end position="174"/>
    </location>
</feature>
<feature type="transmembrane region" description="Helical" evidence="7">
    <location>
        <begin position="100"/>
        <end position="125"/>
    </location>
</feature>
<dbReference type="AlphaFoldDB" id="A0A5A9N0M1"/>
<evidence type="ECO:0000313" key="8">
    <source>
        <dbReference type="EMBL" id="KAA0702738.1"/>
    </source>
</evidence>